<organism evidence="2 3">
    <name type="scientific">Fimbriimonas ginsengisoli</name>
    <dbReference type="NCBI Taxonomy" id="1005039"/>
    <lineage>
        <taxon>Bacteria</taxon>
        <taxon>Bacillati</taxon>
        <taxon>Armatimonadota</taxon>
        <taxon>Fimbriimonadia</taxon>
        <taxon>Fimbriimonadales</taxon>
        <taxon>Fimbriimonadaceae</taxon>
        <taxon>Fimbriimonas</taxon>
    </lineage>
</organism>
<dbReference type="Gene3D" id="3.30.700.10">
    <property type="entry name" value="Glycoprotein, Type 4 Pilin"/>
    <property type="match status" value="1"/>
</dbReference>
<evidence type="ECO:0000313" key="3">
    <source>
        <dbReference type="Proteomes" id="UP000727962"/>
    </source>
</evidence>
<gene>
    <name evidence="2" type="ORF">HYR64_02660</name>
</gene>
<evidence type="ECO:0000313" key="2">
    <source>
        <dbReference type="EMBL" id="MBI1755990.1"/>
    </source>
</evidence>
<keyword evidence="1" id="KW-0472">Membrane</keyword>
<dbReference type="InterPro" id="IPR012902">
    <property type="entry name" value="N_methyl_site"/>
</dbReference>
<dbReference type="SUPFAM" id="SSF54523">
    <property type="entry name" value="Pili subunits"/>
    <property type="match status" value="1"/>
</dbReference>
<reference evidence="2" key="1">
    <citation type="submission" date="2020-07" db="EMBL/GenBank/DDBJ databases">
        <title>Huge and variable diversity of episymbiotic CPR bacteria and DPANN archaea in groundwater ecosystems.</title>
        <authorList>
            <person name="He C.Y."/>
            <person name="Keren R."/>
            <person name="Whittaker M."/>
            <person name="Farag I.F."/>
            <person name="Doudna J."/>
            <person name="Cate J.H.D."/>
            <person name="Banfield J.F."/>
        </authorList>
    </citation>
    <scope>NUCLEOTIDE SEQUENCE</scope>
    <source>
        <strain evidence="2">NC_groundwater_17_Pr7_B-0.1um_64_12</strain>
    </source>
</reference>
<proteinExistence type="predicted"/>
<sequence>MASRAFTLTELLVVISIIAIVAAILFPVFARSRNAAKKTSCLANLHQIGLANQLYASDFGDLNVPTQIGETPVVYWLVMLQPYAKSLGPFRCPDEPLDLRMSSPQPGYPGGMPERWSYNYAINDVRDSTGKNAGAASYSNSLFAAPATMIFAVDGWPTASEPPVKPERHEISWQQGSRDAAHTALEDGNPRHNENFGIVFCDGHVVVRRRGLQGGVYVGGTEDWEWLAAGHP</sequence>
<dbReference type="EMBL" id="JACOSL010000017">
    <property type="protein sequence ID" value="MBI1755990.1"/>
    <property type="molecule type" value="Genomic_DNA"/>
</dbReference>
<dbReference type="PANTHER" id="PTHR30093">
    <property type="entry name" value="GENERAL SECRETION PATHWAY PROTEIN G"/>
    <property type="match status" value="1"/>
</dbReference>
<dbReference type="Pfam" id="PF07963">
    <property type="entry name" value="N_methyl"/>
    <property type="match status" value="1"/>
</dbReference>
<dbReference type="AlphaFoldDB" id="A0A931LR76"/>
<evidence type="ECO:0000256" key="1">
    <source>
        <dbReference type="SAM" id="Phobius"/>
    </source>
</evidence>
<accession>A0A931LR76</accession>
<protein>
    <submittedName>
        <fullName evidence="2">DUF1559 domain-containing protein</fullName>
    </submittedName>
</protein>
<dbReference type="NCBIfam" id="TIGR02532">
    <property type="entry name" value="IV_pilin_GFxxxE"/>
    <property type="match status" value="1"/>
</dbReference>
<comment type="caution">
    <text evidence="2">The sequence shown here is derived from an EMBL/GenBank/DDBJ whole genome shotgun (WGS) entry which is preliminary data.</text>
</comment>
<dbReference type="Proteomes" id="UP000727962">
    <property type="component" value="Unassembled WGS sequence"/>
</dbReference>
<keyword evidence="1" id="KW-1133">Transmembrane helix</keyword>
<feature type="transmembrane region" description="Helical" evidence="1">
    <location>
        <begin position="12"/>
        <end position="30"/>
    </location>
</feature>
<name>A0A931LR76_FIMGI</name>
<keyword evidence="1" id="KW-0812">Transmembrane</keyword>
<dbReference type="InterPro" id="IPR045584">
    <property type="entry name" value="Pilin-like"/>
</dbReference>